<dbReference type="AlphaFoldDB" id="A0A1L7SEP0"/>
<dbReference type="EMBL" id="FCQH01000001">
    <property type="protein sequence ID" value="CVK84825.1"/>
    <property type="molecule type" value="Genomic_DNA"/>
</dbReference>
<dbReference type="VEuPathDB" id="FungiDB:FMAN_01752"/>
<dbReference type="Proteomes" id="UP000184255">
    <property type="component" value="Unassembled WGS sequence"/>
</dbReference>
<keyword evidence="2" id="KW-1185">Reference proteome</keyword>
<dbReference type="RefSeq" id="XP_041677096.1">
    <property type="nucleotide sequence ID" value="XM_041822501.1"/>
</dbReference>
<protein>
    <submittedName>
        <fullName evidence="1">Uncharacterized protein</fullName>
    </submittedName>
</protein>
<sequence>MTRANSRVKVEDQAAYRVALKQRTTCSAPNPALNSHGEDVPGAGSVGAQNIERTFAMVEEQMFLLTACWTLHCMPCQIIFNSANEQAVHNSKWHWDEFLCFACDIGFETATDLKKVSPRSRVVQLDE</sequence>
<evidence type="ECO:0000313" key="2">
    <source>
        <dbReference type="Proteomes" id="UP000184255"/>
    </source>
</evidence>
<evidence type="ECO:0000313" key="1">
    <source>
        <dbReference type="EMBL" id="CVK84825.1"/>
    </source>
</evidence>
<dbReference type="GeneID" id="65081024"/>
<organism evidence="1 2">
    <name type="scientific">Fusarium mangiferae</name>
    <name type="common">Mango malformation disease fungus</name>
    <dbReference type="NCBI Taxonomy" id="192010"/>
    <lineage>
        <taxon>Eukaryota</taxon>
        <taxon>Fungi</taxon>
        <taxon>Dikarya</taxon>
        <taxon>Ascomycota</taxon>
        <taxon>Pezizomycotina</taxon>
        <taxon>Sordariomycetes</taxon>
        <taxon>Hypocreomycetidae</taxon>
        <taxon>Hypocreales</taxon>
        <taxon>Nectriaceae</taxon>
        <taxon>Fusarium</taxon>
        <taxon>Fusarium fujikuroi species complex</taxon>
    </lineage>
</organism>
<gene>
    <name evidence="1" type="ORF">FMAN_01752</name>
</gene>
<accession>A0A1L7SEP0</accession>
<comment type="caution">
    <text evidence="1">The sequence shown here is derived from an EMBL/GenBank/DDBJ whole genome shotgun (WGS) entry which is preliminary data.</text>
</comment>
<proteinExistence type="predicted"/>
<name>A0A1L7SEP0_FUSMA</name>
<reference evidence="2" key="1">
    <citation type="journal article" date="2016" name="Genome Biol. Evol.">
        <title>Comparative 'omics' of the Fusarium fujikuroi species complex highlights differences in genetic potential and metabolite synthesis.</title>
        <authorList>
            <person name="Niehaus E.-M."/>
            <person name="Muensterkoetter M."/>
            <person name="Proctor R.H."/>
            <person name="Brown D.W."/>
            <person name="Sharon A."/>
            <person name="Idan Y."/>
            <person name="Oren-Young L."/>
            <person name="Sieber C.M."/>
            <person name="Novak O."/>
            <person name="Pencik A."/>
            <person name="Tarkowska D."/>
            <person name="Hromadova K."/>
            <person name="Freeman S."/>
            <person name="Maymon M."/>
            <person name="Elazar M."/>
            <person name="Youssef S.A."/>
            <person name="El-Shabrawy E.S.M."/>
            <person name="Shalaby A.B.A."/>
            <person name="Houterman P."/>
            <person name="Brock N.L."/>
            <person name="Burkhardt I."/>
            <person name="Tsavkelova E.A."/>
            <person name="Dickschat J.S."/>
            <person name="Galuszka P."/>
            <person name="Gueldener U."/>
            <person name="Tudzynski B."/>
        </authorList>
    </citation>
    <scope>NUCLEOTIDE SEQUENCE [LARGE SCALE GENOMIC DNA]</scope>
    <source>
        <strain evidence="2">MRC7560</strain>
    </source>
</reference>